<dbReference type="InterPro" id="IPR004680">
    <property type="entry name" value="Cit_transptr-like_dom"/>
</dbReference>
<keyword evidence="6 8" id="KW-0472">Membrane</keyword>
<feature type="domain" description="Citrate transporter-like" evidence="9">
    <location>
        <begin position="47"/>
        <end position="272"/>
    </location>
</feature>
<protein>
    <recommendedName>
        <fullName evidence="9">Citrate transporter-like domain-containing protein</fullName>
    </recommendedName>
</protein>
<feature type="compositionally biased region" description="Basic and acidic residues" evidence="7">
    <location>
        <begin position="327"/>
        <end position="342"/>
    </location>
</feature>
<keyword evidence="5 8" id="KW-1133">Transmembrane helix</keyword>
<evidence type="ECO:0000256" key="1">
    <source>
        <dbReference type="ARBA" id="ARBA00004651"/>
    </source>
</evidence>
<feature type="transmembrane region" description="Helical" evidence="8">
    <location>
        <begin position="159"/>
        <end position="180"/>
    </location>
</feature>
<feature type="transmembrane region" description="Helical" evidence="8">
    <location>
        <begin position="6"/>
        <end position="28"/>
    </location>
</feature>
<comment type="subcellular location">
    <subcellularLocation>
        <location evidence="1">Cell membrane</location>
        <topology evidence="1">Multi-pass membrane protein</topology>
    </subcellularLocation>
</comment>
<name>A0ABR3A6F0_9AGAR</name>
<comment type="caution">
    <text evidence="10">The sequence shown here is derived from an EMBL/GenBank/DDBJ whole genome shotgun (WGS) entry which is preliminary data.</text>
</comment>
<feature type="transmembrane region" description="Helical" evidence="8">
    <location>
        <begin position="463"/>
        <end position="487"/>
    </location>
</feature>
<reference evidence="10 11" key="1">
    <citation type="submission" date="2024-05" db="EMBL/GenBank/DDBJ databases">
        <title>A draft genome resource for the thread blight pathogen Marasmius tenuissimus strain MS-2.</title>
        <authorList>
            <person name="Yulfo-Soto G.E."/>
            <person name="Baruah I.K."/>
            <person name="Amoako-Attah I."/>
            <person name="Bukari Y."/>
            <person name="Meinhardt L.W."/>
            <person name="Bailey B.A."/>
            <person name="Cohen S.P."/>
        </authorList>
    </citation>
    <scope>NUCLEOTIDE SEQUENCE [LARGE SCALE GENOMIC DNA]</scope>
    <source>
        <strain evidence="10 11">MS-2</strain>
    </source>
</reference>
<evidence type="ECO:0000256" key="2">
    <source>
        <dbReference type="ARBA" id="ARBA00022448"/>
    </source>
</evidence>
<evidence type="ECO:0000313" key="11">
    <source>
        <dbReference type="Proteomes" id="UP001437256"/>
    </source>
</evidence>
<dbReference type="Pfam" id="PF03600">
    <property type="entry name" value="CitMHS"/>
    <property type="match status" value="1"/>
</dbReference>
<evidence type="ECO:0000256" key="5">
    <source>
        <dbReference type="ARBA" id="ARBA00022989"/>
    </source>
</evidence>
<evidence type="ECO:0000256" key="4">
    <source>
        <dbReference type="ARBA" id="ARBA00022692"/>
    </source>
</evidence>
<feature type="transmembrane region" description="Helical" evidence="8">
    <location>
        <begin position="40"/>
        <end position="57"/>
    </location>
</feature>
<evidence type="ECO:0000256" key="6">
    <source>
        <dbReference type="ARBA" id="ARBA00023136"/>
    </source>
</evidence>
<keyword evidence="11" id="KW-1185">Reference proteome</keyword>
<sequence length="544" mass="59287">MITRFSIVTLVFFIISIALVIQPLAFWIRLPYLGRRKVSLDLLTAPIITIAILWAAQCLGPEQIRNGIAGTDGIKPYNILILFFSLAYMAITLDITGAFQAAAFWVSNKSGSSSYRLFTYFYLMLTLLGVILGNDPVVLSGTVFLIYYTNATGLDPIPWLITEFAVANTASMVLFVGNLTNVTICEGFRINNVAFTAYTIMPFIGCIVTAYFVLAGQFLATGKIPRRLQQVGHLNPRGVLRDPVGAWVGGCLLGTCLVLVIVLSFFDVDVWMITLPFAVVKIIWDLCWDHYRYITGKIPHQPTGSDEEKVNVASDDPMLSELKRAMHAQEDTNEQKDRKAEDPAMLSPTLDGTTKPTATEIKGRRTYEPALPRLPFALAPFSFSQFILIEALVHQGWIDVFARWLILASNNGQMHPTLWLIGVLGVILCNIAGTNIGATILLTKVVRTAGPSLSPETTRAAGVALAVTSNIGAVSFTFSASLAGLLWKSIIEQKGHRDWAGHVCEVEFGSDFGYDGGWVGDSVGGDGGFVSVGTVAGFCMDSVY</sequence>
<feature type="transmembrane region" description="Helical" evidence="8">
    <location>
        <begin position="118"/>
        <end position="147"/>
    </location>
</feature>
<evidence type="ECO:0000256" key="7">
    <source>
        <dbReference type="SAM" id="MobiDB-lite"/>
    </source>
</evidence>
<evidence type="ECO:0000256" key="3">
    <source>
        <dbReference type="ARBA" id="ARBA00022475"/>
    </source>
</evidence>
<evidence type="ECO:0000256" key="8">
    <source>
        <dbReference type="SAM" id="Phobius"/>
    </source>
</evidence>
<dbReference type="PANTHER" id="PTHR43302:SF5">
    <property type="entry name" value="TRANSPORTER ARSB-RELATED"/>
    <property type="match status" value="1"/>
</dbReference>
<dbReference type="EMBL" id="JBBXMP010000014">
    <property type="protein sequence ID" value="KAL0069158.1"/>
    <property type="molecule type" value="Genomic_DNA"/>
</dbReference>
<feature type="transmembrane region" description="Helical" evidence="8">
    <location>
        <begin position="77"/>
        <end position="106"/>
    </location>
</feature>
<keyword evidence="3" id="KW-1003">Cell membrane</keyword>
<feature type="transmembrane region" description="Helical" evidence="8">
    <location>
        <begin position="418"/>
        <end position="442"/>
    </location>
</feature>
<dbReference type="PANTHER" id="PTHR43302">
    <property type="entry name" value="TRANSPORTER ARSB-RELATED"/>
    <property type="match status" value="1"/>
</dbReference>
<feature type="region of interest" description="Disordered" evidence="7">
    <location>
        <begin position="327"/>
        <end position="361"/>
    </location>
</feature>
<feature type="transmembrane region" description="Helical" evidence="8">
    <location>
        <begin position="244"/>
        <end position="266"/>
    </location>
</feature>
<proteinExistence type="predicted"/>
<organism evidence="10 11">
    <name type="scientific">Marasmius tenuissimus</name>
    <dbReference type="NCBI Taxonomy" id="585030"/>
    <lineage>
        <taxon>Eukaryota</taxon>
        <taxon>Fungi</taxon>
        <taxon>Dikarya</taxon>
        <taxon>Basidiomycota</taxon>
        <taxon>Agaricomycotina</taxon>
        <taxon>Agaricomycetes</taxon>
        <taxon>Agaricomycetidae</taxon>
        <taxon>Agaricales</taxon>
        <taxon>Marasmiineae</taxon>
        <taxon>Marasmiaceae</taxon>
        <taxon>Marasmius</taxon>
    </lineage>
</organism>
<keyword evidence="4 8" id="KW-0812">Transmembrane</keyword>
<gene>
    <name evidence="10" type="ORF">AAF712_003844</name>
</gene>
<evidence type="ECO:0000259" key="9">
    <source>
        <dbReference type="Pfam" id="PF03600"/>
    </source>
</evidence>
<keyword evidence="2" id="KW-0813">Transport</keyword>
<dbReference type="Proteomes" id="UP001437256">
    <property type="component" value="Unassembled WGS sequence"/>
</dbReference>
<feature type="transmembrane region" description="Helical" evidence="8">
    <location>
        <begin position="192"/>
        <end position="214"/>
    </location>
</feature>
<evidence type="ECO:0000313" key="10">
    <source>
        <dbReference type="EMBL" id="KAL0069158.1"/>
    </source>
</evidence>
<accession>A0ABR3A6F0</accession>